<dbReference type="Proteomes" id="UP000178912">
    <property type="component" value="Unassembled WGS sequence"/>
</dbReference>
<evidence type="ECO:0000313" key="1">
    <source>
        <dbReference type="EMBL" id="CZT06098.1"/>
    </source>
</evidence>
<organism evidence="1 2">
    <name type="scientific">Rhynchosporium agropyri</name>
    <dbReference type="NCBI Taxonomy" id="914238"/>
    <lineage>
        <taxon>Eukaryota</taxon>
        <taxon>Fungi</taxon>
        <taxon>Dikarya</taxon>
        <taxon>Ascomycota</taxon>
        <taxon>Pezizomycotina</taxon>
        <taxon>Leotiomycetes</taxon>
        <taxon>Helotiales</taxon>
        <taxon>Ploettnerulaceae</taxon>
        <taxon>Rhynchosporium</taxon>
    </lineage>
</organism>
<name>A0A1E1L901_9HELO</name>
<reference evidence="2" key="1">
    <citation type="submission" date="2016-03" db="EMBL/GenBank/DDBJ databases">
        <authorList>
            <person name="Guldener U."/>
        </authorList>
    </citation>
    <scope>NUCLEOTIDE SEQUENCE [LARGE SCALE GENOMIC DNA]</scope>
    <source>
        <strain evidence="2">04CH-RAC-A.6.1</strain>
    </source>
</reference>
<dbReference type="AlphaFoldDB" id="A0A1E1L901"/>
<accession>A0A1E1L901</accession>
<keyword evidence="2" id="KW-1185">Reference proteome</keyword>
<sequence>MRLQSQRGLRPGQSTKVSDYTGRIYITPVDNMNQTMQGDLNTEEAGRKTRAVRQGFSGFEARRHKLEVDLKIG</sequence>
<protein>
    <submittedName>
        <fullName evidence="1">Uncharacterized protein</fullName>
    </submittedName>
</protein>
<dbReference type="EMBL" id="FJUX01000082">
    <property type="protein sequence ID" value="CZT06098.1"/>
    <property type="molecule type" value="Genomic_DNA"/>
</dbReference>
<evidence type="ECO:0000313" key="2">
    <source>
        <dbReference type="Proteomes" id="UP000178912"/>
    </source>
</evidence>
<proteinExistence type="predicted"/>
<gene>
    <name evidence="1" type="ORF">RAG0_11927</name>
</gene>